<keyword evidence="4" id="KW-0460">Magnesium</keyword>
<feature type="domain" description="Coenzyme F420:L-glutamate ligase-like" evidence="8">
    <location>
        <begin position="14"/>
        <end position="222"/>
    </location>
</feature>
<evidence type="ECO:0000256" key="1">
    <source>
        <dbReference type="ARBA" id="ARBA00022598"/>
    </source>
</evidence>
<evidence type="ECO:0000313" key="9">
    <source>
        <dbReference type="EMBL" id="CAB4892052.1"/>
    </source>
</evidence>
<protein>
    <submittedName>
        <fullName evidence="9">Unannotated protein</fullName>
    </submittedName>
</protein>
<dbReference type="NCBIfam" id="TIGR01916">
    <property type="entry name" value="F420_cofE"/>
    <property type="match status" value="1"/>
</dbReference>
<dbReference type="InterPro" id="IPR002847">
    <property type="entry name" value="F420-0_gamma-glut_ligase-dom"/>
</dbReference>
<gene>
    <name evidence="9" type="ORF">UFOPK3564_00066</name>
</gene>
<dbReference type="Gene3D" id="3.90.1660.10">
    <property type="entry name" value="CofE-like domain"/>
    <property type="match status" value="1"/>
</dbReference>
<dbReference type="GO" id="GO:0005525">
    <property type="term" value="F:GTP binding"/>
    <property type="evidence" value="ECO:0007669"/>
    <property type="project" value="UniProtKB-KW"/>
</dbReference>
<dbReference type="GO" id="GO:0046872">
    <property type="term" value="F:metal ion binding"/>
    <property type="evidence" value="ECO:0007669"/>
    <property type="project" value="UniProtKB-KW"/>
</dbReference>
<reference evidence="9" key="1">
    <citation type="submission" date="2020-05" db="EMBL/GenBank/DDBJ databases">
        <authorList>
            <person name="Chiriac C."/>
            <person name="Salcher M."/>
            <person name="Ghai R."/>
            <person name="Kavagutti S V."/>
        </authorList>
    </citation>
    <scope>NUCLEOTIDE SEQUENCE</scope>
</reference>
<dbReference type="SUPFAM" id="SSF144010">
    <property type="entry name" value="CofE-like"/>
    <property type="match status" value="1"/>
</dbReference>
<keyword evidence="3" id="KW-0547">Nucleotide-binding</keyword>
<evidence type="ECO:0000256" key="5">
    <source>
        <dbReference type="ARBA" id="ARBA00022958"/>
    </source>
</evidence>
<keyword evidence="5" id="KW-0630">Potassium</keyword>
<keyword evidence="6" id="KW-0342">GTP-binding</keyword>
<dbReference type="PANTHER" id="PTHR47917">
    <property type="match status" value="1"/>
</dbReference>
<evidence type="ECO:0000256" key="7">
    <source>
        <dbReference type="ARBA" id="ARBA00023211"/>
    </source>
</evidence>
<keyword evidence="2" id="KW-0479">Metal-binding</keyword>
<dbReference type="PANTHER" id="PTHR47917:SF1">
    <property type="entry name" value="COENZYME F420:L-GLUTAMATE LIGASE"/>
    <property type="match status" value="1"/>
</dbReference>
<evidence type="ECO:0000259" key="8">
    <source>
        <dbReference type="Pfam" id="PF01996"/>
    </source>
</evidence>
<evidence type="ECO:0000256" key="4">
    <source>
        <dbReference type="ARBA" id="ARBA00022842"/>
    </source>
</evidence>
<dbReference type="Pfam" id="PF01996">
    <property type="entry name" value="F420_ligase"/>
    <property type="match status" value="1"/>
</dbReference>
<evidence type="ECO:0000256" key="2">
    <source>
        <dbReference type="ARBA" id="ARBA00022723"/>
    </source>
</evidence>
<name>A0A6J7F6U7_9ZZZZ</name>
<dbReference type="GO" id="GO:0052618">
    <property type="term" value="F:coenzyme F420-0:L-glutamate ligase activity"/>
    <property type="evidence" value="ECO:0007669"/>
    <property type="project" value="TreeGrafter"/>
</dbReference>
<sequence>MPSPSLSVRALDALPEVRPGDDLAGLVLAANGGRPFERDDCVVVSHKVVSKAEGALVELARVDVSPRAAALAAELEKEPELVQVVLDGTAEIVRARRGVLICRTHHGFVCANAGVDRSNVAEGWAVTLPADPDASARRLRDALPGRPAVVVADSFGRAWRHGQAEVAIGCAGLVAVADERGAVDRHGRELQATVIAVADHVASAADLARRKASGQPAVVVGGLGDLVTAEDGPGAAVLVRAASEDLFGADDAAARLG</sequence>
<proteinExistence type="predicted"/>
<evidence type="ECO:0000256" key="3">
    <source>
        <dbReference type="ARBA" id="ARBA00022741"/>
    </source>
</evidence>
<organism evidence="9">
    <name type="scientific">freshwater metagenome</name>
    <dbReference type="NCBI Taxonomy" id="449393"/>
    <lineage>
        <taxon>unclassified sequences</taxon>
        <taxon>metagenomes</taxon>
        <taxon>ecological metagenomes</taxon>
    </lineage>
</organism>
<dbReference type="InterPro" id="IPR008225">
    <property type="entry name" value="F420-0_g-glutamyl_ligase"/>
</dbReference>
<evidence type="ECO:0000256" key="6">
    <source>
        <dbReference type="ARBA" id="ARBA00023134"/>
    </source>
</evidence>
<keyword evidence="7" id="KW-0464">Manganese</keyword>
<dbReference type="Gene3D" id="3.30.1330.100">
    <property type="entry name" value="CofE-like"/>
    <property type="match status" value="1"/>
</dbReference>
<keyword evidence="1" id="KW-0436">Ligase</keyword>
<accession>A0A6J7F6U7</accession>
<dbReference type="AlphaFoldDB" id="A0A6J7F6U7"/>
<dbReference type="EMBL" id="CAFBMK010000002">
    <property type="protein sequence ID" value="CAB4892052.1"/>
    <property type="molecule type" value="Genomic_DNA"/>
</dbReference>